<evidence type="ECO:0000313" key="2">
    <source>
        <dbReference type="EMBL" id="GBN44879.1"/>
    </source>
</evidence>
<comment type="caution">
    <text evidence="2">The sequence shown here is derived from an EMBL/GenBank/DDBJ whole genome shotgun (WGS) entry which is preliminary data.</text>
</comment>
<proteinExistence type="predicted"/>
<dbReference type="AlphaFoldDB" id="A0A4Y2P1I8"/>
<gene>
    <name evidence="2" type="ORF">AVEN_195194_1</name>
</gene>
<dbReference type="EMBL" id="BGPR01010211">
    <property type="protein sequence ID" value="GBN44879.1"/>
    <property type="molecule type" value="Genomic_DNA"/>
</dbReference>
<accession>A0A4Y2P1I8</accession>
<name>A0A4Y2P1I8_ARAVE</name>
<protein>
    <submittedName>
        <fullName evidence="2">Uncharacterized protein</fullName>
    </submittedName>
</protein>
<evidence type="ECO:0000256" key="1">
    <source>
        <dbReference type="SAM" id="MobiDB-lite"/>
    </source>
</evidence>
<keyword evidence="3" id="KW-1185">Reference proteome</keyword>
<feature type="region of interest" description="Disordered" evidence="1">
    <location>
        <begin position="38"/>
        <end position="61"/>
    </location>
</feature>
<organism evidence="2 3">
    <name type="scientific">Araneus ventricosus</name>
    <name type="common">Orbweaver spider</name>
    <name type="synonym">Epeira ventricosa</name>
    <dbReference type="NCBI Taxonomy" id="182803"/>
    <lineage>
        <taxon>Eukaryota</taxon>
        <taxon>Metazoa</taxon>
        <taxon>Ecdysozoa</taxon>
        <taxon>Arthropoda</taxon>
        <taxon>Chelicerata</taxon>
        <taxon>Arachnida</taxon>
        <taxon>Araneae</taxon>
        <taxon>Araneomorphae</taxon>
        <taxon>Entelegynae</taxon>
        <taxon>Araneoidea</taxon>
        <taxon>Araneidae</taxon>
        <taxon>Araneus</taxon>
    </lineage>
</organism>
<dbReference type="Proteomes" id="UP000499080">
    <property type="component" value="Unassembled WGS sequence"/>
</dbReference>
<sequence length="105" mass="12115">MRIIQIFPLAASLFQCQPVSLSARVKQRSPFCYQRRRLDSSHDPSFDHSSPPNNRHLMNGPLGRNFKNEDINLSTLLGFYFLRCRELLMDGRSSAINLETKGNKF</sequence>
<reference evidence="2 3" key="1">
    <citation type="journal article" date="2019" name="Sci. Rep.">
        <title>Orb-weaving spider Araneus ventricosus genome elucidates the spidroin gene catalogue.</title>
        <authorList>
            <person name="Kono N."/>
            <person name="Nakamura H."/>
            <person name="Ohtoshi R."/>
            <person name="Moran D.A.P."/>
            <person name="Shinohara A."/>
            <person name="Yoshida Y."/>
            <person name="Fujiwara M."/>
            <person name="Mori M."/>
            <person name="Tomita M."/>
            <person name="Arakawa K."/>
        </authorList>
    </citation>
    <scope>NUCLEOTIDE SEQUENCE [LARGE SCALE GENOMIC DNA]</scope>
</reference>
<evidence type="ECO:0000313" key="3">
    <source>
        <dbReference type="Proteomes" id="UP000499080"/>
    </source>
</evidence>